<dbReference type="Gene3D" id="3.40.50.720">
    <property type="entry name" value="NAD(P)-binding Rossmann-like Domain"/>
    <property type="match status" value="1"/>
</dbReference>
<proteinExistence type="inferred from homology"/>
<protein>
    <recommendedName>
        <fullName evidence="7">Short-chain dehydrogenase</fullName>
    </recommendedName>
</protein>
<dbReference type="EMBL" id="CP023777">
    <property type="protein sequence ID" value="ATL49161.1"/>
    <property type="molecule type" value="Genomic_DNA"/>
</dbReference>
<dbReference type="PRINTS" id="PR00081">
    <property type="entry name" value="GDHRDH"/>
</dbReference>
<dbReference type="AlphaFoldDB" id="A0A291QZ22"/>
<dbReference type="PANTHER" id="PTHR43490">
    <property type="entry name" value="(+)-NEOMENTHOL DEHYDROGENASE"/>
    <property type="match status" value="1"/>
</dbReference>
<reference evidence="5 6" key="1">
    <citation type="submission" date="2017-10" db="EMBL/GenBank/DDBJ databases">
        <title>Paenichitinophaga pekingensis gen. nov., sp. nov., isolated from activated sludge.</title>
        <authorList>
            <person name="Jin D."/>
            <person name="Kong X."/>
            <person name="Deng Y."/>
            <person name="Bai Z."/>
        </authorList>
    </citation>
    <scope>NUCLEOTIDE SEQUENCE [LARGE SCALE GENOMIC DNA]</scope>
    <source>
        <strain evidence="5 6">13</strain>
    </source>
</reference>
<name>A0A291QZ22_9BACT</name>
<dbReference type="OrthoDB" id="5786478at2"/>
<evidence type="ECO:0000256" key="3">
    <source>
        <dbReference type="ARBA" id="ARBA00023002"/>
    </source>
</evidence>
<dbReference type="InterPro" id="IPR002347">
    <property type="entry name" value="SDR_fam"/>
</dbReference>
<dbReference type="Proteomes" id="UP000220133">
    <property type="component" value="Chromosome"/>
</dbReference>
<dbReference type="RefSeq" id="WP_098195529.1">
    <property type="nucleotide sequence ID" value="NZ_CP023777.1"/>
</dbReference>
<keyword evidence="2" id="KW-0521">NADP</keyword>
<dbReference type="Pfam" id="PF00106">
    <property type="entry name" value="adh_short"/>
    <property type="match status" value="1"/>
</dbReference>
<dbReference type="PRINTS" id="PR00080">
    <property type="entry name" value="SDRFAMILY"/>
</dbReference>
<evidence type="ECO:0000313" key="6">
    <source>
        <dbReference type="Proteomes" id="UP000220133"/>
    </source>
</evidence>
<gene>
    <name evidence="5" type="ORF">COR50_19375</name>
</gene>
<comment type="similarity">
    <text evidence="1 4">Belongs to the short-chain dehydrogenases/reductases (SDR) family.</text>
</comment>
<evidence type="ECO:0000256" key="4">
    <source>
        <dbReference type="RuleBase" id="RU000363"/>
    </source>
</evidence>
<organism evidence="5 6">
    <name type="scientific">Chitinophaga caeni</name>
    <dbReference type="NCBI Taxonomy" id="2029983"/>
    <lineage>
        <taxon>Bacteria</taxon>
        <taxon>Pseudomonadati</taxon>
        <taxon>Bacteroidota</taxon>
        <taxon>Chitinophagia</taxon>
        <taxon>Chitinophagales</taxon>
        <taxon>Chitinophagaceae</taxon>
        <taxon>Chitinophaga</taxon>
    </lineage>
</organism>
<dbReference type="GO" id="GO:0016491">
    <property type="term" value="F:oxidoreductase activity"/>
    <property type="evidence" value="ECO:0007669"/>
    <property type="project" value="UniProtKB-KW"/>
</dbReference>
<dbReference type="SUPFAM" id="SSF51735">
    <property type="entry name" value="NAD(P)-binding Rossmann-fold domains"/>
    <property type="match status" value="1"/>
</dbReference>
<evidence type="ECO:0000256" key="1">
    <source>
        <dbReference type="ARBA" id="ARBA00006484"/>
    </source>
</evidence>
<evidence type="ECO:0008006" key="7">
    <source>
        <dbReference type="Google" id="ProtNLM"/>
    </source>
</evidence>
<keyword evidence="6" id="KW-1185">Reference proteome</keyword>
<evidence type="ECO:0000313" key="5">
    <source>
        <dbReference type="EMBL" id="ATL49161.1"/>
    </source>
</evidence>
<sequence>MTKLKKIALVTGVSRGSGLGFAMTKDLANLGYKVIITSRKEENSASLARQLKDLQLDVEAKVLDVTNRDQIQSLVDWIAAHFGKLDLLINNAAILDIQYTGIDKTDLDFVQQEINTNFIGAWAMIKYCTPLLKQSERGIILNISSGMGAFHDKDMGLLNFDKATIPNYSLSKLIMNGLTVKAAKDLKDDGILVNAACPGFTATYEAFVAMGARPIEESLPGLTWAATLPDGDKSGQFFRDKELLPW</sequence>
<dbReference type="KEGG" id="cbae:COR50_19375"/>
<dbReference type="PANTHER" id="PTHR43490:SF99">
    <property type="entry name" value="SHORT-CHAIN DEHYDROGENASE_REDUCTASE"/>
    <property type="match status" value="1"/>
</dbReference>
<keyword evidence="3" id="KW-0560">Oxidoreductase</keyword>
<evidence type="ECO:0000256" key="2">
    <source>
        <dbReference type="ARBA" id="ARBA00022857"/>
    </source>
</evidence>
<dbReference type="InterPro" id="IPR036291">
    <property type="entry name" value="NAD(P)-bd_dom_sf"/>
</dbReference>
<accession>A0A291QZ22</accession>